<feature type="region of interest" description="Disordered" evidence="1">
    <location>
        <begin position="915"/>
        <end position="998"/>
    </location>
</feature>
<evidence type="ECO:0000313" key="4">
    <source>
        <dbReference type="Proteomes" id="UP000223968"/>
    </source>
</evidence>
<feature type="region of interest" description="Disordered" evidence="1">
    <location>
        <begin position="1150"/>
        <end position="1169"/>
    </location>
</feature>
<proteinExistence type="predicted"/>
<organism evidence="3 4">
    <name type="scientific">Helicocarpus griseus UAMH5409</name>
    <dbReference type="NCBI Taxonomy" id="1447875"/>
    <lineage>
        <taxon>Eukaryota</taxon>
        <taxon>Fungi</taxon>
        <taxon>Dikarya</taxon>
        <taxon>Ascomycota</taxon>
        <taxon>Pezizomycotina</taxon>
        <taxon>Eurotiomycetes</taxon>
        <taxon>Eurotiomycetidae</taxon>
        <taxon>Onygenales</taxon>
        <taxon>Ajellomycetaceae</taxon>
        <taxon>Helicocarpus</taxon>
    </lineage>
</organism>
<dbReference type="InterPro" id="IPR055589">
    <property type="entry name" value="DUF7165"/>
</dbReference>
<feature type="region of interest" description="Disordered" evidence="1">
    <location>
        <begin position="1032"/>
        <end position="1141"/>
    </location>
</feature>
<protein>
    <recommendedName>
        <fullName evidence="2">F-box domain-containing protein</fullName>
    </recommendedName>
</protein>
<evidence type="ECO:0000313" key="3">
    <source>
        <dbReference type="EMBL" id="PGH02157.1"/>
    </source>
</evidence>
<dbReference type="InterPro" id="IPR036047">
    <property type="entry name" value="F-box-like_dom_sf"/>
</dbReference>
<feature type="domain" description="F-box" evidence="2">
    <location>
        <begin position="96"/>
        <end position="142"/>
    </location>
</feature>
<dbReference type="AlphaFoldDB" id="A0A2B7X016"/>
<feature type="region of interest" description="Disordered" evidence="1">
    <location>
        <begin position="657"/>
        <end position="688"/>
    </location>
</feature>
<feature type="region of interest" description="Disordered" evidence="1">
    <location>
        <begin position="869"/>
        <end position="890"/>
    </location>
</feature>
<dbReference type="SUPFAM" id="SSF81383">
    <property type="entry name" value="F-box domain"/>
    <property type="match status" value="1"/>
</dbReference>
<name>A0A2B7X016_9EURO</name>
<feature type="region of interest" description="Disordered" evidence="1">
    <location>
        <begin position="788"/>
        <end position="855"/>
    </location>
</feature>
<keyword evidence="4" id="KW-1185">Reference proteome</keyword>
<feature type="compositionally biased region" description="Polar residues" evidence="1">
    <location>
        <begin position="915"/>
        <end position="926"/>
    </location>
</feature>
<feature type="compositionally biased region" description="Low complexity" evidence="1">
    <location>
        <begin position="1032"/>
        <end position="1051"/>
    </location>
</feature>
<dbReference type="InterPro" id="IPR001810">
    <property type="entry name" value="F-box_dom"/>
</dbReference>
<dbReference type="Pfam" id="PF23749">
    <property type="entry name" value="DUF7165"/>
    <property type="match status" value="1"/>
</dbReference>
<dbReference type="Proteomes" id="UP000223968">
    <property type="component" value="Unassembled WGS sequence"/>
</dbReference>
<comment type="caution">
    <text evidence="3">The sequence shown here is derived from an EMBL/GenBank/DDBJ whole genome shotgun (WGS) entry which is preliminary data.</text>
</comment>
<feature type="compositionally biased region" description="Polar residues" evidence="1">
    <location>
        <begin position="661"/>
        <end position="687"/>
    </location>
</feature>
<sequence>MTYAIHSKKLKSAAGDVYLAGIAITAMEEGESMSTWSRLENPVSLGPDVIIDADAIASPLTPPPPADSPISRRRPTSPPPQQGSNDYPNDVHSKGRALLGCLPPKIIERILYIVDANSFASLALLNSEWWRVSNLPELYRYHLHSCINAGLVNNGNVQYPWESEDLWTLKRRFAREARRNLFDSFLRPQKTLVNLISASTSSSSAFPQGEAFRFTFSANGRQLLALSSSRICVIDLSTEPISVSYELKTLRRPVAATILDNASLLAVVSSKHQANIYRLLNDNVKLIQSITLDNVPRTISLSPEGTVLAIAYDGGIEVHALGERALATDRRAVRCFDIDMLSFSGDGLMLVGSSNNPLEARMVSISPPLYVDPDSELPSPELQSRMWTTQMLSPHITIGYNNTALIPSKVAGESATWVVGYDTQLQVFRLGQIDDPRAGFTYFVGPGGDGQVKEPGPSFVPTASCNGELLVLGFQGSGIWLYGIPDVSDRPSTSNVTVERDWGYHQARTNSQRLNKVIAPPSHLVHGRSLPSMDDIAITKWVDSAKQGTPGKQGFQRLVAAAPGGVSPLFGGMGSDHLPVDGGRIVIYDFARSPTDGKTVNVTIEVGEAKPIPLPERDSTLDVEVELERRRTQVNRRGGLGQNRNAVIERSATLARHRASIGSTHVEPTTPTRVHRNSISQPSSPTDPNLVADFQTVDSTYSNTQPRSQDILSRAATAAAANRGRHRYQNARYPQSVASTNRRLLIPHESDADNWVPPPPPYTPNADGPLPEHIQRTLLPSMTEPLPQGNNMNHRQQLRRTQTSRLESMTHSAMQRTRSTMERISAPKPRPRRSPASGDDNPFRENIFLPEPPNDRAVVPEGVPQMVSPSLDWPAPRPARRLDNYPSAPPGLIEDSSAGFSHFSVLPQRLSINTQVPTTSPESTPSGFAHVTSAENSSGRPSALSGSALQERLERPTPPTPIDSSQSNAMPARSTDRNGPTHHLVHGPHALPSPSTSEPHIVMRQVNNATAAPQNFIAGRIDSREPNANIFRPEQSESSRPSHSGSGNRRNSPPRAGRSNSSPTITKPQAISTPHLQSNELRRMETIYSIRPNHQVHRSRPRSQDMPRRKPVAGGTFFDRHTGRIISGSQSDAGVGQLARTEDMRERVTEWSQANAEKKKKRDSRCSIM</sequence>
<dbReference type="SUPFAM" id="SSF82171">
    <property type="entry name" value="DPP6 N-terminal domain-like"/>
    <property type="match status" value="1"/>
</dbReference>
<dbReference type="Gene3D" id="2.130.10.10">
    <property type="entry name" value="YVTN repeat-like/Quinoprotein amine dehydrogenase"/>
    <property type="match status" value="1"/>
</dbReference>
<feature type="region of interest" description="Disordered" evidence="1">
    <location>
        <begin position="61"/>
        <end position="90"/>
    </location>
</feature>
<feature type="compositionally biased region" description="Polar residues" evidence="1">
    <location>
        <begin position="1058"/>
        <end position="1079"/>
    </location>
</feature>
<dbReference type="InterPro" id="IPR015943">
    <property type="entry name" value="WD40/YVTN_repeat-like_dom_sf"/>
</dbReference>
<gene>
    <name evidence="3" type="ORF">AJ79_07703</name>
</gene>
<evidence type="ECO:0000259" key="2">
    <source>
        <dbReference type="PROSITE" id="PS50181"/>
    </source>
</evidence>
<dbReference type="EMBL" id="PDNB01000162">
    <property type="protein sequence ID" value="PGH02157.1"/>
    <property type="molecule type" value="Genomic_DNA"/>
</dbReference>
<evidence type="ECO:0000256" key="1">
    <source>
        <dbReference type="SAM" id="MobiDB-lite"/>
    </source>
</evidence>
<dbReference type="PROSITE" id="PS50181">
    <property type="entry name" value="FBOX"/>
    <property type="match status" value="1"/>
</dbReference>
<dbReference type="STRING" id="1447875.A0A2B7X016"/>
<accession>A0A2B7X016</accession>
<dbReference type="OrthoDB" id="3925024at2759"/>
<feature type="compositionally biased region" description="Polar residues" evidence="1">
    <location>
        <begin position="933"/>
        <end position="948"/>
    </location>
</feature>
<feature type="compositionally biased region" description="Polar residues" evidence="1">
    <location>
        <begin position="807"/>
        <end position="818"/>
    </location>
</feature>
<reference evidence="3 4" key="1">
    <citation type="submission" date="2017-10" db="EMBL/GenBank/DDBJ databases">
        <title>Comparative genomics in systemic dimorphic fungi from Ajellomycetaceae.</title>
        <authorList>
            <person name="Munoz J.F."/>
            <person name="Mcewen J.G."/>
            <person name="Clay O.K."/>
            <person name="Cuomo C.A."/>
        </authorList>
    </citation>
    <scope>NUCLEOTIDE SEQUENCE [LARGE SCALE GENOMIC DNA]</scope>
    <source>
        <strain evidence="3 4">UAMH5409</strain>
    </source>
</reference>